<evidence type="ECO:0000313" key="1">
    <source>
        <dbReference type="EMBL" id="QWS33290.1"/>
    </source>
</evidence>
<organism evidence="1 2">
    <name type="scientific">Curtobacterium aetherium</name>
    <dbReference type="NCBI Taxonomy" id="2841594"/>
    <lineage>
        <taxon>Bacteria</taxon>
        <taxon>Bacillati</taxon>
        <taxon>Actinomycetota</taxon>
        <taxon>Actinomycetes</taxon>
        <taxon>Micrococcales</taxon>
        <taxon>Microbacteriaceae</taxon>
        <taxon>Curtobacterium</taxon>
    </lineage>
</organism>
<accession>A0ACD1E348</accession>
<reference evidence="1" key="1">
    <citation type="submission" date="2021-06" db="EMBL/GenBank/DDBJ databases">
        <authorList>
            <person name="Ellington A.J."/>
            <person name="Bryan N.C."/>
            <person name="Christner B.C."/>
            <person name="Reisch C.R."/>
        </authorList>
    </citation>
    <scope>NUCLEOTIDE SEQUENCE</scope>
    <source>
        <strain evidence="1">L6-1</strain>
    </source>
</reference>
<gene>
    <name evidence="1" type="ORF">KM842_13755</name>
</gene>
<evidence type="ECO:0000313" key="2">
    <source>
        <dbReference type="Proteomes" id="UP000681794"/>
    </source>
</evidence>
<dbReference type="EMBL" id="CP076544">
    <property type="protein sequence ID" value="QWS33290.1"/>
    <property type="molecule type" value="Genomic_DNA"/>
</dbReference>
<sequence>MTTAAQMRDRTALVTGGSSGIGAAVADALARAGAHLVLVARNGARLEQTAEGIRSRYGVTVTTIALDLAAQGAVGRLLERLEGDGVEVELLVGNAALAPRGLVVEGDPAVLRRMVDLNVGALTELTAAVTTGMVERGHGSVVVIASTGGSAPTPVLAAYAASKAYVLSFTQALWAETRHSGVRVVAVSPGPTRTPMNATVGRWGRRPEQVAATVLTALDGSGPSVVDGRGNAVAAAVLRLLPTRVVTALALRVFTR</sequence>
<keyword evidence="2" id="KW-1185">Reference proteome</keyword>
<dbReference type="Proteomes" id="UP000681794">
    <property type="component" value="Chromosome"/>
</dbReference>
<name>A0ACD1E348_9MICO</name>
<protein>
    <submittedName>
        <fullName evidence="1">SDR family NAD(P)-dependent oxidoreductase</fullName>
    </submittedName>
</protein>
<proteinExistence type="predicted"/>